<dbReference type="InterPro" id="IPR001810">
    <property type="entry name" value="F-box_dom"/>
</dbReference>
<dbReference type="Proteomes" id="UP000757232">
    <property type="component" value="Unassembled WGS sequence"/>
</dbReference>
<sequence length="514" mass="56603">MDSLLDLPSDVIINVFNYLSIDSLYRLSLTCRYLHALVREFLSLTLKYKSRVTTAFFQISHFGWASYLRQNPRNSWSLSCIDQVWSPFERVRYNSISERNWKNRDFIARPLSAPWRGRLRPELTISRKRLVVAADCNLYVYAFSQRSERASTPGIQLEGLYPLNGSNEQHQALHDITAIAFLPDNGEDRTLLVGFVDGYVMRVTLPEPEKSGPLLVPELEPLDTEEDSIMSISVSGNLSFTLSGFGKGTLRLGSSKIASEMDIGEKSWSSFLPSPNAQFVAIGASSRMPLAVYPIRDTGLSSVPSAALTSVRASEWASRAPASAVYGITGPPPSFPGNPEQIIVSGWFDGRVRLFDLRNPPTSSMTATPMAKAVPVLSPIMSLSDPWASESIYSVSSGGGTGCNIAAGTARHSVVAFWDVRAIRESWSVHAPGNDSSPVYAVQLESSRLFGVTQSRAFVCDFGPGVDADTYPKLPQLTITGRRNRRGLDDALRTEDGIRYEVTKYLHRNPMAGG</sequence>
<dbReference type="AlphaFoldDB" id="A0A9Q5N9R1"/>
<feature type="domain" description="F-box" evidence="1">
    <location>
        <begin position="1"/>
        <end position="51"/>
    </location>
</feature>
<dbReference type="EMBL" id="LNZH02000167">
    <property type="protein sequence ID" value="OCB88966.1"/>
    <property type="molecule type" value="Genomic_DNA"/>
</dbReference>
<dbReference type="Gene3D" id="2.130.10.10">
    <property type="entry name" value="YVTN repeat-like/Quinoprotein amine dehydrogenase"/>
    <property type="match status" value="1"/>
</dbReference>
<dbReference type="SUPFAM" id="SSF81383">
    <property type="entry name" value="F-box domain"/>
    <property type="match status" value="1"/>
</dbReference>
<comment type="caution">
    <text evidence="2">The sequence shown here is derived from an EMBL/GenBank/DDBJ whole genome shotgun (WGS) entry which is preliminary data.</text>
</comment>
<evidence type="ECO:0000259" key="1">
    <source>
        <dbReference type="PROSITE" id="PS50181"/>
    </source>
</evidence>
<dbReference type="InterPro" id="IPR036047">
    <property type="entry name" value="F-box-like_dom_sf"/>
</dbReference>
<dbReference type="InterPro" id="IPR036322">
    <property type="entry name" value="WD40_repeat_dom_sf"/>
</dbReference>
<accession>A0A9Q5N9R1</accession>
<dbReference type="InterPro" id="IPR015943">
    <property type="entry name" value="WD40/YVTN_repeat-like_dom_sf"/>
</dbReference>
<dbReference type="PROSITE" id="PS50181">
    <property type="entry name" value="FBOX"/>
    <property type="match status" value="1"/>
</dbReference>
<evidence type="ECO:0000313" key="3">
    <source>
        <dbReference type="Proteomes" id="UP000757232"/>
    </source>
</evidence>
<evidence type="ECO:0000313" key="2">
    <source>
        <dbReference type="EMBL" id="OCB88966.1"/>
    </source>
</evidence>
<protein>
    <recommendedName>
        <fullName evidence="1">F-box domain-containing protein</fullName>
    </recommendedName>
</protein>
<gene>
    <name evidence="2" type="ORF">A7U60_g3921</name>
</gene>
<organism evidence="2 3">
    <name type="scientific">Sanghuangporus baumii</name>
    <name type="common">Phellinus baumii</name>
    <dbReference type="NCBI Taxonomy" id="108892"/>
    <lineage>
        <taxon>Eukaryota</taxon>
        <taxon>Fungi</taxon>
        <taxon>Dikarya</taxon>
        <taxon>Basidiomycota</taxon>
        <taxon>Agaricomycotina</taxon>
        <taxon>Agaricomycetes</taxon>
        <taxon>Hymenochaetales</taxon>
        <taxon>Hymenochaetaceae</taxon>
        <taxon>Sanghuangporus</taxon>
    </lineage>
</organism>
<proteinExistence type="predicted"/>
<dbReference type="Gene3D" id="1.20.1280.50">
    <property type="match status" value="1"/>
</dbReference>
<dbReference type="SUPFAM" id="SSF50978">
    <property type="entry name" value="WD40 repeat-like"/>
    <property type="match status" value="1"/>
</dbReference>
<dbReference type="Pfam" id="PF12937">
    <property type="entry name" value="F-box-like"/>
    <property type="match status" value="1"/>
</dbReference>
<dbReference type="OrthoDB" id="1259151at2759"/>
<reference evidence="2" key="1">
    <citation type="submission" date="2016-06" db="EMBL/GenBank/DDBJ databases">
        <title>Draft Genome sequence of the fungus Inonotus baumii.</title>
        <authorList>
            <person name="Zhu H."/>
            <person name="Lin W."/>
        </authorList>
    </citation>
    <scope>NUCLEOTIDE SEQUENCE</scope>
    <source>
        <strain evidence="2">821</strain>
    </source>
</reference>
<name>A0A9Q5N9R1_SANBA</name>
<keyword evidence="3" id="KW-1185">Reference proteome</keyword>
<dbReference type="CDD" id="cd09917">
    <property type="entry name" value="F-box_SF"/>
    <property type="match status" value="1"/>
</dbReference>